<proteinExistence type="predicted"/>
<dbReference type="EMBL" id="MU865932">
    <property type="protein sequence ID" value="KAK4450593.1"/>
    <property type="molecule type" value="Genomic_DNA"/>
</dbReference>
<comment type="caution">
    <text evidence="3">The sequence shown here is derived from an EMBL/GenBank/DDBJ whole genome shotgun (WGS) entry which is preliminary data.</text>
</comment>
<dbReference type="AlphaFoldDB" id="A0AAV9GPQ0"/>
<organism evidence="3 4">
    <name type="scientific">Podospora aff. communis PSN243</name>
    <dbReference type="NCBI Taxonomy" id="3040156"/>
    <lineage>
        <taxon>Eukaryota</taxon>
        <taxon>Fungi</taxon>
        <taxon>Dikarya</taxon>
        <taxon>Ascomycota</taxon>
        <taxon>Pezizomycotina</taxon>
        <taxon>Sordariomycetes</taxon>
        <taxon>Sordariomycetidae</taxon>
        <taxon>Sordariales</taxon>
        <taxon>Podosporaceae</taxon>
        <taxon>Podospora</taxon>
    </lineage>
</organism>
<reference evidence="3" key="2">
    <citation type="submission" date="2023-05" db="EMBL/GenBank/DDBJ databases">
        <authorList>
            <consortium name="Lawrence Berkeley National Laboratory"/>
            <person name="Steindorff A."/>
            <person name="Hensen N."/>
            <person name="Bonometti L."/>
            <person name="Westerberg I."/>
            <person name="Brannstrom I.O."/>
            <person name="Guillou S."/>
            <person name="Cros-Aarteil S."/>
            <person name="Calhoun S."/>
            <person name="Haridas S."/>
            <person name="Kuo A."/>
            <person name="Mondo S."/>
            <person name="Pangilinan J."/>
            <person name="Riley R."/>
            <person name="Labutti K."/>
            <person name="Andreopoulos B."/>
            <person name="Lipzen A."/>
            <person name="Chen C."/>
            <person name="Yanf M."/>
            <person name="Daum C."/>
            <person name="Ng V."/>
            <person name="Clum A."/>
            <person name="Ohm R."/>
            <person name="Martin F."/>
            <person name="Silar P."/>
            <person name="Natvig D."/>
            <person name="Lalanne C."/>
            <person name="Gautier V."/>
            <person name="Ament-Velasquez S.L."/>
            <person name="Kruys A."/>
            <person name="Hutchinson M.I."/>
            <person name="Powell A.J."/>
            <person name="Barry K."/>
            <person name="Miller A.N."/>
            <person name="Grigoriev I.V."/>
            <person name="Debuchy R."/>
            <person name="Gladieux P."/>
            <person name="Thoren M.H."/>
            <person name="Johannesson H."/>
        </authorList>
    </citation>
    <scope>NUCLEOTIDE SEQUENCE</scope>
    <source>
        <strain evidence="3">PSN243</strain>
    </source>
</reference>
<dbReference type="SUPFAM" id="SSF81383">
    <property type="entry name" value="F-box domain"/>
    <property type="match status" value="1"/>
</dbReference>
<dbReference type="InterPro" id="IPR036047">
    <property type="entry name" value="F-box-like_dom_sf"/>
</dbReference>
<protein>
    <recommendedName>
        <fullName evidence="2">F-box domain-containing protein</fullName>
    </recommendedName>
</protein>
<feature type="region of interest" description="Disordered" evidence="1">
    <location>
        <begin position="483"/>
        <end position="504"/>
    </location>
</feature>
<feature type="compositionally biased region" description="Basic and acidic residues" evidence="1">
    <location>
        <begin position="492"/>
        <end position="504"/>
    </location>
</feature>
<reference evidence="3" key="1">
    <citation type="journal article" date="2023" name="Mol. Phylogenet. Evol.">
        <title>Genome-scale phylogeny and comparative genomics of the fungal order Sordariales.</title>
        <authorList>
            <person name="Hensen N."/>
            <person name="Bonometti L."/>
            <person name="Westerberg I."/>
            <person name="Brannstrom I.O."/>
            <person name="Guillou S."/>
            <person name="Cros-Aarteil S."/>
            <person name="Calhoun S."/>
            <person name="Haridas S."/>
            <person name="Kuo A."/>
            <person name="Mondo S."/>
            <person name="Pangilinan J."/>
            <person name="Riley R."/>
            <person name="LaButti K."/>
            <person name="Andreopoulos B."/>
            <person name="Lipzen A."/>
            <person name="Chen C."/>
            <person name="Yan M."/>
            <person name="Daum C."/>
            <person name="Ng V."/>
            <person name="Clum A."/>
            <person name="Steindorff A."/>
            <person name="Ohm R.A."/>
            <person name="Martin F."/>
            <person name="Silar P."/>
            <person name="Natvig D.O."/>
            <person name="Lalanne C."/>
            <person name="Gautier V."/>
            <person name="Ament-Velasquez S.L."/>
            <person name="Kruys A."/>
            <person name="Hutchinson M.I."/>
            <person name="Powell A.J."/>
            <person name="Barry K."/>
            <person name="Miller A.N."/>
            <person name="Grigoriev I.V."/>
            <person name="Debuchy R."/>
            <person name="Gladieux P."/>
            <person name="Hiltunen Thoren M."/>
            <person name="Johannesson H."/>
        </authorList>
    </citation>
    <scope>NUCLEOTIDE SEQUENCE</scope>
    <source>
        <strain evidence="3">PSN243</strain>
    </source>
</reference>
<evidence type="ECO:0000313" key="4">
    <source>
        <dbReference type="Proteomes" id="UP001321760"/>
    </source>
</evidence>
<sequence length="504" mass="56756">MKKILPSTLWRSAQRRIAKLKYGKQLNNYSRNSRTPAEIPGLLPKGRHILDMPHEILMEILGFASTQGIQSCRLTCRSFHDLSSELLIRVVRVDHRASSLSRLGEICSHPTLSKGVRTIRVALHAYHWWLALSLDQFILHHAEALENRVRFFEPNKACEEADVSEAAGMEAARSARALLASWRRMLEGNMTSEDELHRARLEQTHKKYERLYLEQEWIMKNGRFAQAVGSAVTKMPFLRHLEFTDARKENPYTIPCIDTCEKIYQGMLEPMTGYDVAWATRSGTCLSGVIPEAIGAIGGARVCLDSIQIRLAVLRCALVPKPESGDNIAYATQQLKRFSFESTDYMSEGQTIDISGFLQLCLNSPSLTSLRLDLGPADGFLSGSIGEALTTRLWPELTDVFLGRVSIELSDLLRFIRALPSSSLHLEMMWIRLLSGTWQEVLSALREKSCRVPIISGPKGTWREDVSGEEISRIVGILGDEESRTSASFPRSTDDERNLFGYKD</sequence>
<evidence type="ECO:0000313" key="3">
    <source>
        <dbReference type="EMBL" id="KAK4450593.1"/>
    </source>
</evidence>
<feature type="domain" description="F-box" evidence="2">
    <location>
        <begin position="49"/>
        <end position="85"/>
    </location>
</feature>
<evidence type="ECO:0000256" key="1">
    <source>
        <dbReference type="SAM" id="MobiDB-lite"/>
    </source>
</evidence>
<evidence type="ECO:0000259" key="2">
    <source>
        <dbReference type="Pfam" id="PF12937"/>
    </source>
</evidence>
<name>A0AAV9GPQ0_9PEZI</name>
<dbReference type="Pfam" id="PF12937">
    <property type="entry name" value="F-box-like"/>
    <property type="match status" value="1"/>
</dbReference>
<accession>A0AAV9GPQ0</accession>
<dbReference type="InterPro" id="IPR001810">
    <property type="entry name" value="F-box_dom"/>
</dbReference>
<keyword evidence="4" id="KW-1185">Reference proteome</keyword>
<dbReference type="CDD" id="cd09917">
    <property type="entry name" value="F-box_SF"/>
    <property type="match status" value="1"/>
</dbReference>
<dbReference type="Proteomes" id="UP001321760">
    <property type="component" value="Unassembled WGS sequence"/>
</dbReference>
<gene>
    <name evidence="3" type="ORF">QBC34DRAFT_437379</name>
</gene>